<reference evidence="3 4" key="1">
    <citation type="submission" date="2016-05" db="EMBL/GenBank/DDBJ databases">
        <title>Niabella ginsenosidivorans BS26 whole genome sequencing.</title>
        <authorList>
            <person name="Im W.T."/>
            <person name="Siddiqi M.Z."/>
        </authorList>
    </citation>
    <scope>NUCLEOTIDE SEQUENCE [LARGE SCALE GENOMIC DNA]</scope>
    <source>
        <strain evidence="3 4">BS26</strain>
    </source>
</reference>
<dbReference type="EMBL" id="CP015772">
    <property type="protein sequence ID" value="ANH81422.1"/>
    <property type="molecule type" value="Genomic_DNA"/>
</dbReference>
<organism evidence="3 4">
    <name type="scientific">Niabella ginsenosidivorans</name>
    <dbReference type="NCBI Taxonomy" id="1176587"/>
    <lineage>
        <taxon>Bacteria</taxon>
        <taxon>Pseudomonadati</taxon>
        <taxon>Bacteroidota</taxon>
        <taxon>Chitinophagia</taxon>
        <taxon>Chitinophagales</taxon>
        <taxon>Chitinophagaceae</taxon>
        <taxon>Niabella</taxon>
    </lineage>
</organism>
<evidence type="ECO:0000313" key="3">
    <source>
        <dbReference type="EMBL" id="ANH81422.1"/>
    </source>
</evidence>
<dbReference type="PROSITE" id="PS51257">
    <property type="entry name" value="PROKAR_LIPOPROTEIN"/>
    <property type="match status" value="1"/>
</dbReference>
<feature type="signal peptide" evidence="1">
    <location>
        <begin position="1"/>
        <end position="22"/>
    </location>
</feature>
<dbReference type="Gene3D" id="2.60.40.2060">
    <property type="match status" value="1"/>
</dbReference>
<keyword evidence="4" id="KW-1185">Reference proteome</keyword>
<feature type="domain" description="DUF3823" evidence="2">
    <location>
        <begin position="33"/>
        <end position="130"/>
    </location>
</feature>
<dbReference type="Gene3D" id="2.60.40.1120">
    <property type="entry name" value="Carboxypeptidase-like, regulatory domain"/>
    <property type="match status" value="1"/>
</dbReference>
<proteinExistence type="predicted"/>
<dbReference type="Pfam" id="PF12866">
    <property type="entry name" value="DUF3823"/>
    <property type="match status" value="1"/>
</dbReference>
<keyword evidence="1" id="KW-0732">Signal</keyword>
<sequence>MKNSIQLIAIGLTLLFASSACNKIDNYDGPTETLQGQIMDAGTGQGLQSEVSGDNGAGTRIKLLEISWSDNPTPLYLATKQDGTYINTKVFAATYHILAEGAFVPLDLAGNDQTKTVDVKGGATTVDFMVDPFLRVEWVGEPVLNPDGTVSVKVRVTRGTHNPDFQQHIINLALFLCPYEYVGNNNYDSRYSTIISYSGDAGNAIVGQTLTLTSTGKLPQKDWYLRVGSRIAYGTNRYNYSTIKMVAVQ</sequence>
<name>A0A1A9I409_9BACT</name>
<gene>
    <name evidence="3" type="ORF">A8C56_10895</name>
</gene>
<dbReference type="InterPro" id="IPR024278">
    <property type="entry name" value="DUF3823_N"/>
</dbReference>
<dbReference type="STRING" id="1176587.A8C56_10895"/>
<evidence type="ECO:0000259" key="2">
    <source>
        <dbReference type="Pfam" id="PF12866"/>
    </source>
</evidence>
<evidence type="ECO:0000256" key="1">
    <source>
        <dbReference type="SAM" id="SignalP"/>
    </source>
</evidence>
<dbReference type="Proteomes" id="UP000077667">
    <property type="component" value="Chromosome"/>
</dbReference>
<accession>A0A1A9I409</accession>
<evidence type="ECO:0000313" key="4">
    <source>
        <dbReference type="Proteomes" id="UP000077667"/>
    </source>
</evidence>
<dbReference type="OrthoDB" id="642123at2"/>
<feature type="chain" id="PRO_5008389831" description="DUF3823 domain-containing protein" evidence="1">
    <location>
        <begin position="23"/>
        <end position="249"/>
    </location>
</feature>
<dbReference type="RefSeq" id="WP_067755697.1">
    <property type="nucleotide sequence ID" value="NZ_CP015772.1"/>
</dbReference>
<protein>
    <recommendedName>
        <fullName evidence="2">DUF3823 domain-containing protein</fullName>
    </recommendedName>
</protein>
<dbReference type="AlphaFoldDB" id="A0A1A9I409"/>
<dbReference type="KEGG" id="nia:A8C56_10895"/>